<dbReference type="EMBL" id="JBHFFA010000002">
    <property type="protein sequence ID" value="KAL2642230.1"/>
    <property type="molecule type" value="Genomic_DNA"/>
</dbReference>
<proteinExistence type="predicted"/>
<name>A0ABD1Z3Z6_9MARC</name>
<reference evidence="1 2" key="1">
    <citation type="submission" date="2024-09" db="EMBL/GenBank/DDBJ databases">
        <title>Chromosome-scale assembly of Riccia fluitans.</title>
        <authorList>
            <person name="Paukszto L."/>
            <person name="Sawicki J."/>
            <person name="Karawczyk K."/>
            <person name="Piernik-Szablinska J."/>
            <person name="Szczecinska M."/>
            <person name="Mazdziarz M."/>
        </authorList>
    </citation>
    <scope>NUCLEOTIDE SEQUENCE [LARGE SCALE GENOMIC DNA]</scope>
    <source>
        <strain evidence="1">Rf_01</strain>
        <tissue evidence="1">Aerial parts of the thallus</tissue>
    </source>
</reference>
<evidence type="ECO:0000313" key="2">
    <source>
        <dbReference type="Proteomes" id="UP001605036"/>
    </source>
</evidence>
<keyword evidence="2" id="KW-1185">Reference proteome</keyword>
<accession>A0ABD1Z3Z6</accession>
<organism evidence="1 2">
    <name type="scientific">Riccia fluitans</name>
    <dbReference type="NCBI Taxonomy" id="41844"/>
    <lineage>
        <taxon>Eukaryota</taxon>
        <taxon>Viridiplantae</taxon>
        <taxon>Streptophyta</taxon>
        <taxon>Embryophyta</taxon>
        <taxon>Marchantiophyta</taxon>
        <taxon>Marchantiopsida</taxon>
        <taxon>Marchantiidae</taxon>
        <taxon>Marchantiales</taxon>
        <taxon>Ricciaceae</taxon>
        <taxon>Riccia</taxon>
    </lineage>
</organism>
<gene>
    <name evidence="1" type="ORF">R1flu_009817</name>
</gene>
<sequence>MIGSSVSFMYEIKFADIKNSSSASFAIHTRATENRSTSQVAVGYGRIIYLYKREMNINATSLKQMAKI</sequence>
<dbReference type="Proteomes" id="UP001605036">
    <property type="component" value="Unassembled WGS sequence"/>
</dbReference>
<comment type="caution">
    <text evidence="1">The sequence shown here is derived from an EMBL/GenBank/DDBJ whole genome shotgun (WGS) entry which is preliminary data.</text>
</comment>
<dbReference type="AlphaFoldDB" id="A0ABD1Z3Z6"/>
<protein>
    <submittedName>
        <fullName evidence="1">Uncharacterized protein</fullName>
    </submittedName>
</protein>
<evidence type="ECO:0000313" key="1">
    <source>
        <dbReference type="EMBL" id="KAL2642230.1"/>
    </source>
</evidence>